<protein>
    <submittedName>
        <fullName evidence="1">Uncharacterized protein</fullName>
    </submittedName>
</protein>
<name>A0ABN1EJ92_9PROT</name>
<dbReference type="EMBL" id="BAAADD010000003">
    <property type="protein sequence ID" value="GAA0567663.1"/>
    <property type="molecule type" value="Genomic_DNA"/>
</dbReference>
<evidence type="ECO:0000313" key="1">
    <source>
        <dbReference type="EMBL" id="GAA0567663.1"/>
    </source>
</evidence>
<gene>
    <name evidence="1" type="ORF">GCM10008942_15300</name>
</gene>
<evidence type="ECO:0000313" key="2">
    <source>
        <dbReference type="Proteomes" id="UP001499951"/>
    </source>
</evidence>
<organism evidence="1 2">
    <name type="scientific">Rhizomicrobium electricum</name>
    <dbReference type="NCBI Taxonomy" id="480070"/>
    <lineage>
        <taxon>Bacteria</taxon>
        <taxon>Pseudomonadati</taxon>
        <taxon>Pseudomonadota</taxon>
        <taxon>Alphaproteobacteria</taxon>
        <taxon>Micropepsales</taxon>
        <taxon>Micropepsaceae</taxon>
        <taxon>Rhizomicrobium</taxon>
    </lineage>
</organism>
<dbReference type="RefSeq" id="WP_166932866.1">
    <property type="nucleotide sequence ID" value="NZ_BAAADD010000003.1"/>
</dbReference>
<sequence length="243" mass="26987">MTTLSDELRALGGTTAAENIRRAVEAGRLVEHADGTLELPPSSSKETNWVFVARGTPPRCLFLKNFLFREVYGRAAVPYGCRECYKVHVTPKTLRELVAAWQVAKGIACPSKWGVNFENPYSRNYYAGVFYTTGVDMARAVYATARAAFDGVPALGPGLELAIKRACSEYEEAIGPSDRFEFAPELEQIEALLKTRFRGHGAAERTSVPLARWIDVASRIGDDTYLDFTNGKRLRVPRVTYEP</sequence>
<reference evidence="1 2" key="1">
    <citation type="journal article" date="2019" name="Int. J. Syst. Evol. Microbiol.">
        <title>The Global Catalogue of Microorganisms (GCM) 10K type strain sequencing project: providing services to taxonomists for standard genome sequencing and annotation.</title>
        <authorList>
            <consortium name="The Broad Institute Genomics Platform"/>
            <consortium name="The Broad Institute Genome Sequencing Center for Infectious Disease"/>
            <person name="Wu L."/>
            <person name="Ma J."/>
        </authorList>
    </citation>
    <scope>NUCLEOTIDE SEQUENCE [LARGE SCALE GENOMIC DNA]</scope>
    <source>
        <strain evidence="1 2">JCM 15089</strain>
    </source>
</reference>
<keyword evidence="2" id="KW-1185">Reference proteome</keyword>
<comment type="caution">
    <text evidence="1">The sequence shown here is derived from an EMBL/GenBank/DDBJ whole genome shotgun (WGS) entry which is preliminary data.</text>
</comment>
<proteinExistence type="predicted"/>
<accession>A0ABN1EJ92</accession>
<dbReference type="Proteomes" id="UP001499951">
    <property type="component" value="Unassembled WGS sequence"/>
</dbReference>